<proteinExistence type="predicted"/>
<dbReference type="Proteomes" id="UP000288805">
    <property type="component" value="Unassembled WGS sequence"/>
</dbReference>
<reference evidence="1 2" key="1">
    <citation type="journal article" date="2018" name="PLoS Genet.">
        <title>Population sequencing reveals clonal diversity and ancestral inbreeding in the grapevine cultivar Chardonnay.</title>
        <authorList>
            <person name="Roach M.J."/>
            <person name="Johnson D.L."/>
            <person name="Bohlmann J."/>
            <person name="van Vuuren H.J."/>
            <person name="Jones S.J."/>
            <person name="Pretorius I.S."/>
            <person name="Schmidt S.A."/>
            <person name="Borneman A.R."/>
        </authorList>
    </citation>
    <scope>NUCLEOTIDE SEQUENCE [LARGE SCALE GENOMIC DNA]</scope>
    <source>
        <strain evidence="2">cv. Chardonnay</strain>
        <tissue evidence="1">Leaf</tissue>
    </source>
</reference>
<dbReference type="PANTHER" id="PTHR31973:SF113">
    <property type="entry name" value="PROTEIN FAR1-RELATED SEQUENCE 5-LIKE"/>
    <property type="match status" value="1"/>
</dbReference>
<dbReference type="AlphaFoldDB" id="A0A438BX35"/>
<evidence type="ECO:0008006" key="3">
    <source>
        <dbReference type="Google" id="ProtNLM"/>
    </source>
</evidence>
<evidence type="ECO:0000313" key="1">
    <source>
        <dbReference type="EMBL" id="RVW15562.1"/>
    </source>
</evidence>
<protein>
    <recommendedName>
        <fullName evidence="3">MuDRA-like transposase</fullName>
    </recommendedName>
</protein>
<evidence type="ECO:0000313" key="2">
    <source>
        <dbReference type="Proteomes" id="UP000288805"/>
    </source>
</evidence>
<name>A0A438BX35_VITVI</name>
<sequence length="173" mass="19778">MNGYAIDDDYHVLDTNLTSNVQVIENRDSSNKPSQIMELHSIMNIKDGLMNYALTMIEEVSNNDQDMSQIGTSDCGTNDDHIEEKLDMMSRDNRHASSWLVGESMRQTYQVGRQYCPKDIIGDIQNKYGVQISYDKAWRAREFALNSIRGSPEESYGVLPSYCYMLSKRILGQ</sequence>
<organism evidence="1 2">
    <name type="scientific">Vitis vinifera</name>
    <name type="common">Grape</name>
    <dbReference type="NCBI Taxonomy" id="29760"/>
    <lineage>
        <taxon>Eukaryota</taxon>
        <taxon>Viridiplantae</taxon>
        <taxon>Streptophyta</taxon>
        <taxon>Embryophyta</taxon>
        <taxon>Tracheophyta</taxon>
        <taxon>Spermatophyta</taxon>
        <taxon>Magnoliopsida</taxon>
        <taxon>eudicotyledons</taxon>
        <taxon>Gunneridae</taxon>
        <taxon>Pentapetalae</taxon>
        <taxon>rosids</taxon>
        <taxon>Vitales</taxon>
        <taxon>Vitaceae</taxon>
        <taxon>Viteae</taxon>
        <taxon>Vitis</taxon>
    </lineage>
</organism>
<gene>
    <name evidence="1" type="ORF">CK203_077755</name>
</gene>
<comment type="caution">
    <text evidence="1">The sequence shown here is derived from an EMBL/GenBank/DDBJ whole genome shotgun (WGS) entry which is preliminary data.</text>
</comment>
<accession>A0A438BX35</accession>
<dbReference type="PANTHER" id="PTHR31973">
    <property type="entry name" value="POLYPROTEIN, PUTATIVE-RELATED"/>
    <property type="match status" value="1"/>
</dbReference>
<dbReference type="EMBL" id="QGNW01002598">
    <property type="protein sequence ID" value="RVW15562.1"/>
    <property type="molecule type" value="Genomic_DNA"/>
</dbReference>